<dbReference type="SUPFAM" id="SSF56935">
    <property type="entry name" value="Porins"/>
    <property type="match status" value="1"/>
</dbReference>
<gene>
    <name evidence="3" type="ORF">FHS00_001057</name>
</gene>
<evidence type="ECO:0000259" key="2">
    <source>
        <dbReference type="Pfam" id="PF13609"/>
    </source>
</evidence>
<dbReference type="RefSeq" id="WP_183470522.1">
    <property type="nucleotide sequence ID" value="NZ_JACIBX010000002.1"/>
</dbReference>
<keyword evidence="1" id="KW-0732">Signal</keyword>
<name>A0ABR6HLS1_9RHOB</name>
<dbReference type="InterPro" id="IPR033900">
    <property type="entry name" value="Gram_neg_porin_domain"/>
</dbReference>
<dbReference type="EMBL" id="JACIBX010000002">
    <property type="protein sequence ID" value="MBB3711495.1"/>
    <property type="molecule type" value="Genomic_DNA"/>
</dbReference>
<proteinExistence type="predicted"/>
<feature type="chain" id="PRO_5046382793" description="Porin domain-containing protein" evidence="1">
    <location>
        <begin position="20"/>
        <end position="381"/>
    </location>
</feature>
<sequence length="381" mass="40732">MKRILLASASIVAFAGAAAAEVTFNGEAALGYNDNAAGDEDGFYWDAELGITLTQELDNGLTAAATVTSDLVDNRLEGDIFAEGYVLSLTSETAGLYFGDTDMAADKRWDGVSEMAQDNFSETDGETVIRGDFDAYGFSTSISYVLDTAFVYDPDLSNDPEIDDELFFPGNLDEIQQLSIGTAATFGAFEMTAAYQEEVENLLPQIDEDGETQLIFNTNDDFNKDEIFGISVGTAFAGADVDVAYARNLTTEEDSTGIEAAYPIGPVTVGGFYVSESEGQDSYGVAVDYVSGALTVKTAYEDVRGNTDFIVEAGFDFGMGLMAYAGLTDHGDDYYVATTYELAEGASMLVSYAVDDDADSGDEIGDGEYLEGTTVEVNFEF</sequence>
<dbReference type="Pfam" id="PF13609">
    <property type="entry name" value="Porin_4"/>
    <property type="match status" value="1"/>
</dbReference>
<feature type="signal peptide" evidence="1">
    <location>
        <begin position="1"/>
        <end position="19"/>
    </location>
</feature>
<accession>A0ABR6HLS1</accession>
<comment type="caution">
    <text evidence="3">The sequence shown here is derived from an EMBL/GenBank/DDBJ whole genome shotgun (WGS) entry which is preliminary data.</text>
</comment>
<feature type="domain" description="Porin" evidence="2">
    <location>
        <begin position="7"/>
        <end position="357"/>
    </location>
</feature>
<evidence type="ECO:0000313" key="3">
    <source>
        <dbReference type="EMBL" id="MBB3711495.1"/>
    </source>
</evidence>
<evidence type="ECO:0000313" key="4">
    <source>
        <dbReference type="Proteomes" id="UP000576152"/>
    </source>
</evidence>
<dbReference type="Proteomes" id="UP000576152">
    <property type="component" value="Unassembled WGS sequence"/>
</dbReference>
<dbReference type="InterPro" id="IPR023614">
    <property type="entry name" value="Porin_dom_sf"/>
</dbReference>
<protein>
    <recommendedName>
        <fullName evidence="2">Porin domain-containing protein</fullName>
    </recommendedName>
</protein>
<reference evidence="3 4" key="1">
    <citation type="submission" date="2020-08" db="EMBL/GenBank/DDBJ databases">
        <title>Genomic Encyclopedia of Type Strains, Phase III (KMG-III): the genomes of soil and plant-associated and newly described type strains.</title>
        <authorList>
            <person name="Whitman W."/>
        </authorList>
    </citation>
    <scope>NUCLEOTIDE SEQUENCE [LARGE SCALE GENOMIC DNA]</scope>
    <source>
        <strain evidence="3 4">CECT 8572</strain>
    </source>
</reference>
<evidence type="ECO:0000256" key="1">
    <source>
        <dbReference type="SAM" id="SignalP"/>
    </source>
</evidence>
<organism evidence="3 4">
    <name type="scientific">Limimaricola variabilis</name>
    <dbReference type="NCBI Taxonomy" id="1492771"/>
    <lineage>
        <taxon>Bacteria</taxon>
        <taxon>Pseudomonadati</taxon>
        <taxon>Pseudomonadota</taxon>
        <taxon>Alphaproteobacteria</taxon>
        <taxon>Rhodobacterales</taxon>
        <taxon>Paracoccaceae</taxon>
        <taxon>Limimaricola</taxon>
    </lineage>
</organism>
<dbReference type="Gene3D" id="2.40.160.10">
    <property type="entry name" value="Porin"/>
    <property type="match status" value="1"/>
</dbReference>
<keyword evidence="4" id="KW-1185">Reference proteome</keyword>